<gene>
    <name evidence="1" type="ORF">NCTC8081_01509</name>
</gene>
<reference evidence="1 2" key="1">
    <citation type="submission" date="2018-06" db="EMBL/GenBank/DDBJ databases">
        <authorList>
            <consortium name="Pathogen Informatics"/>
            <person name="Doyle S."/>
        </authorList>
    </citation>
    <scope>NUCLEOTIDE SEQUENCE [LARGE SCALE GENOMIC DNA]</scope>
    <source>
        <strain evidence="1 2">NCTC8081</strain>
    </source>
</reference>
<organism evidence="1 2">
    <name type="scientific">Clostridium perfringens</name>
    <dbReference type="NCBI Taxonomy" id="1502"/>
    <lineage>
        <taxon>Bacteria</taxon>
        <taxon>Bacillati</taxon>
        <taxon>Bacillota</taxon>
        <taxon>Clostridia</taxon>
        <taxon>Eubacteriales</taxon>
        <taxon>Clostridiaceae</taxon>
        <taxon>Clostridium</taxon>
    </lineage>
</organism>
<evidence type="ECO:0000313" key="1">
    <source>
        <dbReference type="EMBL" id="SQC07381.1"/>
    </source>
</evidence>
<dbReference type="EMBL" id="UAWO01000002">
    <property type="protein sequence ID" value="SQC07381.1"/>
    <property type="molecule type" value="Genomic_DNA"/>
</dbReference>
<dbReference type="Pfam" id="PF02620">
    <property type="entry name" value="YceD"/>
    <property type="match status" value="1"/>
</dbReference>
<accession>A0A2X2WAR9</accession>
<name>A0A2X2WAR9_CLOPF</name>
<protein>
    <submittedName>
        <fullName evidence="1">Putative metal-binding protein, possibly nucleic-acid binding protein</fullName>
    </submittedName>
</protein>
<proteinExistence type="predicted"/>
<dbReference type="Proteomes" id="UP000250234">
    <property type="component" value="Unassembled WGS sequence"/>
</dbReference>
<sequence length="169" mass="19314">MTTMIMKLIFSEICSKRERRKSLDFILDLKSFEFEGENMKVIEPLNFTGEVISNESFIELVGNITGELQMKCSRCLTNFSYEISIDMDEKFTNNSNQEDDSIAYVEGDELNVAEAVVENVISTLPIKRLCSIDCNGLCQKCGIDLNKETCQCDNEEIDLRMAKLMDLFK</sequence>
<dbReference type="InterPro" id="IPR003772">
    <property type="entry name" value="YceD"/>
</dbReference>
<dbReference type="PANTHER" id="PTHR34374:SF1">
    <property type="entry name" value="LARGE RIBOSOMAL RNA SUBUNIT ACCUMULATION PROTEIN YCED HOMOLOG 1, CHLOROPLASTIC"/>
    <property type="match status" value="1"/>
</dbReference>
<dbReference type="PANTHER" id="PTHR34374">
    <property type="entry name" value="LARGE RIBOSOMAL RNA SUBUNIT ACCUMULATION PROTEIN YCED HOMOLOG 1, CHLOROPLASTIC"/>
    <property type="match status" value="1"/>
</dbReference>
<evidence type="ECO:0000313" key="2">
    <source>
        <dbReference type="Proteomes" id="UP000250234"/>
    </source>
</evidence>
<dbReference type="AlphaFoldDB" id="A0A2X2WAR9"/>